<organism evidence="1 2">
    <name type="scientific">Pistacia atlantica</name>
    <dbReference type="NCBI Taxonomy" id="434234"/>
    <lineage>
        <taxon>Eukaryota</taxon>
        <taxon>Viridiplantae</taxon>
        <taxon>Streptophyta</taxon>
        <taxon>Embryophyta</taxon>
        <taxon>Tracheophyta</taxon>
        <taxon>Spermatophyta</taxon>
        <taxon>Magnoliopsida</taxon>
        <taxon>eudicotyledons</taxon>
        <taxon>Gunneridae</taxon>
        <taxon>Pentapetalae</taxon>
        <taxon>rosids</taxon>
        <taxon>malvids</taxon>
        <taxon>Sapindales</taxon>
        <taxon>Anacardiaceae</taxon>
        <taxon>Pistacia</taxon>
    </lineage>
</organism>
<reference evidence="2" key="1">
    <citation type="journal article" date="2023" name="G3 (Bethesda)">
        <title>Genome assembly and association tests identify interacting loci associated with vigor, precocity, and sex in interspecific pistachio rootstocks.</title>
        <authorList>
            <person name="Palmer W."/>
            <person name="Jacygrad E."/>
            <person name="Sagayaradj S."/>
            <person name="Cavanaugh K."/>
            <person name="Han R."/>
            <person name="Bertier L."/>
            <person name="Beede B."/>
            <person name="Kafkas S."/>
            <person name="Golino D."/>
            <person name="Preece J."/>
            <person name="Michelmore R."/>
        </authorList>
    </citation>
    <scope>NUCLEOTIDE SEQUENCE [LARGE SCALE GENOMIC DNA]</scope>
</reference>
<sequence length="40" mass="4496">MLTLLLLLVLLSWITKTLVVLLVSIPIIILMINPLVDCHN</sequence>
<keyword evidence="2" id="KW-1185">Reference proteome</keyword>
<dbReference type="Proteomes" id="UP001164250">
    <property type="component" value="Chromosome 4"/>
</dbReference>
<evidence type="ECO:0000313" key="1">
    <source>
        <dbReference type="EMBL" id="KAJ0098292.1"/>
    </source>
</evidence>
<proteinExistence type="predicted"/>
<gene>
    <name evidence="1" type="ORF">Patl1_22196</name>
</gene>
<accession>A0ACC1BH71</accession>
<evidence type="ECO:0000313" key="2">
    <source>
        <dbReference type="Proteomes" id="UP001164250"/>
    </source>
</evidence>
<protein>
    <submittedName>
        <fullName evidence="1">Uncharacterized protein</fullName>
    </submittedName>
</protein>
<comment type="caution">
    <text evidence="1">The sequence shown here is derived from an EMBL/GenBank/DDBJ whole genome shotgun (WGS) entry which is preliminary data.</text>
</comment>
<name>A0ACC1BH71_9ROSI</name>
<dbReference type="EMBL" id="CM047900">
    <property type="protein sequence ID" value="KAJ0098292.1"/>
    <property type="molecule type" value="Genomic_DNA"/>
</dbReference>